<accession>A0A6G1L9S8</accession>
<dbReference type="Proteomes" id="UP000799436">
    <property type="component" value="Unassembled WGS sequence"/>
</dbReference>
<dbReference type="AlphaFoldDB" id="A0A6G1L9S8"/>
<protein>
    <submittedName>
        <fullName evidence="2">Uncharacterized protein</fullName>
    </submittedName>
</protein>
<dbReference type="EMBL" id="ML995832">
    <property type="protein sequence ID" value="KAF2769605.1"/>
    <property type="molecule type" value="Genomic_DNA"/>
</dbReference>
<evidence type="ECO:0000313" key="2">
    <source>
        <dbReference type="EMBL" id="KAF2769605.1"/>
    </source>
</evidence>
<evidence type="ECO:0000256" key="1">
    <source>
        <dbReference type="SAM" id="MobiDB-lite"/>
    </source>
</evidence>
<reference evidence="2" key="1">
    <citation type="journal article" date="2020" name="Stud. Mycol.">
        <title>101 Dothideomycetes genomes: a test case for predicting lifestyles and emergence of pathogens.</title>
        <authorList>
            <person name="Haridas S."/>
            <person name="Albert R."/>
            <person name="Binder M."/>
            <person name="Bloem J."/>
            <person name="Labutti K."/>
            <person name="Salamov A."/>
            <person name="Andreopoulos B."/>
            <person name="Baker S."/>
            <person name="Barry K."/>
            <person name="Bills G."/>
            <person name="Bluhm B."/>
            <person name="Cannon C."/>
            <person name="Castanera R."/>
            <person name="Culley D."/>
            <person name="Daum C."/>
            <person name="Ezra D."/>
            <person name="Gonzalez J."/>
            <person name="Henrissat B."/>
            <person name="Kuo A."/>
            <person name="Liang C."/>
            <person name="Lipzen A."/>
            <person name="Lutzoni F."/>
            <person name="Magnuson J."/>
            <person name="Mondo S."/>
            <person name="Nolan M."/>
            <person name="Ohm R."/>
            <person name="Pangilinan J."/>
            <person name="Park H.-J."/>
            <person name="Ramirez L."/>
            <person name="Alfaro M."/>
            <person name="Sun H."/>
            <person name="Tritt A."/>
            <person name="Yoshinaga Y."/>
            <person name="Zwiers L.-H."/>
            <person name="Turgeon B."/>
            <person name="Goodwin S."/>
            <person name="Spatafora J."/>
            <person name="Crous P."/>
            <person name="Grigoriev I."/>
        </authorList>
    </citation>
    <scope>NUCLEOTIDE SEQUENCE</scope>
    <source>
        <strain evidence="2">CBS 116005</strain>
    </source>
</reference>
<name>A0A6G1L9S8_9PEZI</name>
<gene>
    <name evidence="2" type="ORF">EJ03DRAFT_89660</name>
</gene>
<sequence length="225" mass="25081">MDSCNITVILCRLAFGRRRQYWPCEQLKTRRLQYRHRATSSCNYLVMKVCCCYVSLGRGCSWCTLRSRSSARSQPPVAICICWSPLCGRTWSAFVCEAPRNTQLSASQMASSDRDAQAKLAADLASLTLKPKTAAEARPARNEPATPAAFLLSHCGESGDDKRWPDNLRQLVAELQQEREQPRPPQPSIISVGGSSGATTKPAASSRRVVHYVARRRRNTRPRAI</sequence>
<feature type="region of interest" description="Disordered" evidence="1">
    <location>
        <begin position="176"/>
        <end position="208"/>
    </location>
</feature>
<evidence type="ECO:0000313" key="3">
    <source>
        <dbReference type="Proteomes" id="UP000799436"/>
    </source>
</evidence>
<proteinExistence type="predicted"/>
<keyword evidence="3" id="KW-1185">Reference proteome</keyword>
<dbReference type="OrthoDB" id="10637270at2759"/>
<organism evidence="2 3">
    <name type="scientific">Teratosphaeria nubilosa</name>
    <dbReference type="NCBI Taxonomy" id="161662"/>
    <lineage>
        <taxon>Eukaryota</taxon>
        <taxon>Fungi</taxon>
        <taxon>Dikarya</taxon>
        <taxon>Ascomycota</taxon>
        <taxon>Pezizomycotina</taxon>
        <taxon>Dothideomycetes</taxon>
        <taxon>Dothideomycetidae</taxon>
        <taxon>Mycosphaerellales</taxon>
        <taxon>Teratosphaeriaceae</taxon>
        <taxon>Teratosphaeria</taxon>
    </lineage>
</organism>